<evidence type="ECO:0000313" key="2">
    <source>
        <dbReference type="Proteomes" id="UP000799424"/>
    </source>
</evidence>
<protein>
    <submittedName>
        <fullName evidence="1">Uncharacterized protein</fullName>
    </submittedName>
</protein>
<organism evidence="1 2">
    <name type="scientific">Ophiobolus disseminans</name>
    <dbReference type="NCBI Taxonomy" id="1469910"/>
    <lineage>
        <taxon>Eukaryota</taxon>
        <taxon>Fungi</taxon>
        <taxon>Dikarya</taxon>
        <taxon>Ascomycota</taxon>
        <taxon>Pezizomycotina</taxon>
        <taxon>Dothideomycetes</taxon>
        <taxon>Pleosporomycetidae</taxon>
        <taxon>Pleosporales</taxon>
        <taxon>Pleosporineae</taxon>
        <taxon>Phaeosphaeriaceae</taxon>
        <taxon>Ophiobolus</taxon>
    </lineage>
</organism>
<reference evidence="1" key="1">
    <citation type="journal article" date="2020" name="Stud. Mycol.">
        <title>101 Dothideomycetes genomes: a test case for predicting lifestyles and emergence of pathogens.</title>
        <authorList>
            <person name="Haridas S."/>
            <person name="Albert R."/>
            <person name="Binder M."/>
            <person name="Bloem J."/>
            <person name="Labutti K."/>
            <person name="Salamov A."/>
            <person name="Andreopoulos B."/>
            <person name="Baker S."/>
            <person name="Barry K."/>
            <person name="Bills G."/>
            <person name="Bluhm B."/>
            <person name="Cannon C."/>
            <person name="Castanera R."/>
            <person name="Culley D."/>
            <person name="Daum C."/>
            <person name="Ezra D."/>
            <person name="Gonzalez J."/>
            <person name="Henrissat B."/>
            <person name="Kuo A."/>
            <person name="Liang C."/>
            <person name="Lipzen A."/>
            <person name="Lutzoni F."/>
            <person name="Magnuson J."/>
            <person name="Mondo S."/>
            <person name="Nolan M."/>
            <person name="Ohm R."/>
            <person name="Pangilinan J."/>
            <person name="Park H.-J."/>
            <person name="Ramirez L."/>
            <person name="Alfaro M."/>
            <person name="Sun H."/>
            <person name="Tritt A."/>
            <person name="Yoshinaga Y."/>
            <person name="Zwiers L.-H."/>
            <person name="Turgeon B."/>
            <person name="Goodwin S."/>
            <person name="Spatafora J."/>
            <person name="Crous P."/>
            <person name="Grigoriev I."/>
        </authorList>
    </citation>
    <scope>NUCLEOTIDE SEQUENCE</scope>
    <source>
        <strain evidence="1">CBS 113818</strain>
    </source>
</reference>
<name>A0A6A6ZY03_9PLEO</name>
<dbReference type="Proteomes" id="UP000799424">
    <property type="component" value="Unassembled WGS sequence"/>
</dbReference>
<dbReference type="OrthoDB" id="3799754at2759"/>
<dbReference type="EMBL" id="MU006227">
    <property type="protein sequence ID" value="KAF2825736.1"/>
    <property type="molecule type" value="Genomic_DNA"/>
</dbReference>
<dbReference type="AlphaFoldDB" id="A0A6A6ZY03"/>
<proteinExistence type="predicted"/>
<sequence length="54" mass="6214">MTAPSATLRLPRELRDLIFKFYFSAQDGYTFNDRAGRLRTSSKSLAELDLRLTC</sequence>
<accession>A0A6A6ZY03</accession>
<gene>
    <name evidence="1" type="ORF">CC86DRAFT_370647</name>
</gene>
<evidence type="ECO:0000313" key="1">
    <source>
        <dbReference type="EMBL" id="KAF2825736.1"/>
    </source>
</evidence>
<keyword evidence="2" id="KW-1185">Reference proteome</keyword>